<evidence type="ECO:0000313" key="1">
    <source>
        <dbReference type="EMBL" id="CAB5141939.1"/>
    </source>
</evidence>
<proteinExistence type="predicted"/>
<name>A0A6J7W1N3_9ZZZZ</name>
<reference evidence="1" key="1">
    <citation type="submission" date="2020-05" db="EMBL/GenBank/DDBJ databases">
        <authorList>
            <person name="Chiriac C."/>
            <person name="Salcher M."/>
            <person name="Ghai R."/>
            <person name="Kavagutti S V."/>
        </authorList>
    </citation>
    <scope>NUCLEOTIDE SEQUENCE</scope>
</reference>
<dbReference type="EMBL" id="CAFBSA010000008">
    <property type="protein sequence ID" value="CAB5141939.1"/>
    <property type="molecule type" value="Genomic_DNA"/>
</dbReference>
<accession>A0A6J7W1N3</accession>
<dbReference type="AlphaFoldDB" id="A0A6J7W1N3"/>
<sequence>MPSTDSPILKGVKPSDLISSSVYIGSFTNTVAPFSINAVTVGNTPLNALSLTPPR</sequence>
<gene>
    <name evidence="1" type="ORF">UFOPK4442_00110</name>
</gene>
<organism evidence="1">
    <name type="scientific">freshwater metagenome</name>
    <dbReference type="NCBI Taxonomy" id="449393"/>
    <lineage>
        <taxon>unclassified sequences</taxon>
        <taxon>metagenomes</taxon>
        <taxon>ecological metagenomes</taxon>
    </lineage>
</organism>
<protein>
    <submittedName>
        <fullName evidence="1">Unannotated protein</fullName>
    </submittedName>
</protein>